<dbReference type="AlphaFoldDB" id="A0A376KWD7"/>
<sequence>MTRLATGGSLVLSLSGMPVSTGDVQNGEQVPLTPEKS</sequence>
<evidence type="ECO:0000313" key="3">
    <source>
        <dbReference type="Proteomes" id="UP000255460"/>
    </source>
</evidence>
<protein>
    <submittedName>
        <fullName evidence="2">Uncharacterized protein</fullName>
    </submittedName>
</protein>
<accession>A0A376KWD7</accession>
<proteinExistence type="predicted"/>
<feature type="region of interest" description="Disordered" evidence="1">
    <location>
        <begin position="1"/>
        <end position="37"/>
    </location>
</feature>
<evidence type="ECO:0000256" key="1">
    <source>
        <dbReference type="SAM" id="MobiDB-lite"/>
    </source>
</evidence>
<organism evidence="2 3">
    <name type="scientific">Escherichia coli</name>
    <dbReference type="NCBI Taxonomy" id="562"/>
    <lineage>
        <taxon>Bacteria</taxon>
        <taxon>Pseudomonadati</taxon>
        <taxon>Pseudomonadota</taxon>
        <taxon>Gammaproteobacteria</taxon>
        <taxon>Enterobacterales</taxon>
        <taxon>Enterobacteriaceae</taxon>
        <taxon>Escherichia</taxon>
    </lineage>
</organism>
<gene>
    <name evidence="2" type="ORF">NCTC10418_04386</name>
</gene>
<evidence type="ECO:0000313" key="2">
    <source>
        <dbReference type="EMBL" id="STE86732.1"/>
    </source>
</evidence>
<dbReference type="EMBL" id="UFZQ01000001">
    <property type="protein sequence ID" value="STE86732.1"/>
    <property type="molecule type" value="Genomic_DNA"/>
</dbReference>
<reference evidence="2 3" key="1">
    <citation type="submission" date="2018-06" db="EMBL/GenBank/DDBJ databases">
        <authorList>
            <consortium name="Pathogen Informatics"/>
            <person name="Doyle S."/>
        </authorList>
    </citation>
    <scope>NUCLEOTIDE SEQUENCE [LARGE SCALE GENOMIC DNA]</scope>
    <source>
        <strain evidence="2 3">NCTC10418</strain>
    </source>
</reference>
<dbReference type="Proteomes" id="UP000255460">
    <property type="component" value="Unassembled WGS sequence"/>
</dbReference>
<name>A0A376KWD7_ECOLX</name>